<dbReference type="Pfam" id="PF03952">
    <property type="entry name" value="Enolase_N"/>
    <property type="match status" value="1"/>
</dbReference>
<feature type="domain" description="Enolase N-terminal" evidence="8">
    <location>
        <begin position="4"/>
        <end position="86"/>
    </location>
</feature>
<dbReference type="InterPro" id="IPR020811">
    <property type="entry name" value="Enolase_N"/>
</dbReference>
<dbReference type="PANTHER" id="PTHR11902">
    <property type="entry name" value="ENOLASE"/>
    <property type="match status" value="1"/>
</dbReference>
<reference evidence="9 11" key="1">
    <citation type="journal article" date="2012" name="Nature">
        <title>Algal genomes reveal evolutionary mosaicism and the fate of nucleomorphs.</title>
        <authorList>
            <consortium name="DOE Joint Genome Institute"/>
            <person name="Curtis B.A."/>
            <person name="Tanifuji G."/>
            <person name="Burki F."/>
            <person name="Gruber A."/>
            <person name="Irimia M."/>
            <person name="Maruyama S."/>
            <person name="Arias M.C."/>
            <person name="Ball S.G."/>
            <person name="Gile G.H."/>
            <person name="Hirakawa Y."/>
            <person name="Hopkins J.F."/>
            <person name="Kuo A."/>
            <person name="Rensing S.A."/>
            <person name="Schmutz J."/>
            <person name="Symeonidi A."/>
            <person name="Elias M."/>
            <person name="Eveleigh R.J."/>
            <person name="Herman E.K."/>
            <person name="Klute M.J."/>
            <person name="Nakayama T."/>
            <person name="Obornik M."/>
            <person name="Reyes-Prieto A."/>
            <person name="Armbrust E.V."/>
            <person name="Aves S.J."/>
            <person name="Beiko R.G."/>
            <person name="Coutinho P."/>
            <person name="Dacks J.B."/>
            <person name="Durnford D.G."/>
            <person name="Fast N.M."/>
            <person name="Green B.R."/>
            <person name="Grisdale C.J."/>
            <person name="Hempel F."/>
            <person name="Henrissat B."/>
            <person name="Hoppner M.P."/>
            <person name="Ishida K."/>
            <person name="Kim E."/>
            <person name="Koreny L."/>
            <person name="Kroth P.G."/>
            <person name="Liu Y."/>
            <person name="Malik S.B."/>
            <person name="Maier U.G."/>
            <person name="McRose D."/>
            <person name="Mock T."/>
            <person name="Neilson J.A."/>
            <person name="Onodera N.T."/>
            <person name="Poole A.M."/>
            <person name="Pritham E.J."/>
            <person name="Richards T.A."/>
            <person name="Rocap G."/>
            <person name="Roy S.W."/>
            <person name="Sarai C."/>
            <person name="Schaack S."/>
            <person name="Shirato S."/>
            <person name="Slamovits C.H."/>
            <person name="Spencer D.F."/>
            <person name="Suzuki S."/>
            <person name="Worden A.Z."/>
            <person name="Zauner S."/>
            <person name="Barry K."/>
            <person name="Bell C."/>
            <person name="Bharti A.K."/>
            <person name="Crow J.A."/>
            <person name="Grimwood J."/>
            <person name="Kramer R."/>
            <person name="Lindquist E."/>
            <person name="Lucas S."/>
            <person name="Salamov A."/>
            <person name="McFadden G.I."/>
            <person name="Lane C.E."/>
            <person name="Keeling P.J."/>
            <person name="Gray M.W."/>
            <person name="Grigoriev I.V."/>
            <person name="Archibald J.M."/>
        </authorList>
    </citation>
    <scope>NUCLEOTIDE SEQUENCE</scope>
    <source>
        <strain evidence="9 11">CCMP2712</strain>
    </source>
</reference>
<evidence type="ECO:0000256" key="5">
    <source>
        <dbReference type="ARBA" id="ARBA00023152"/>
    </source>
</evidence>
<keyword evidence="5" id="KW-0324">Glycolysis</keyword>
<dbReference type="KEGG" id="gtt:GUITHDRAFT_104546"/>
<dbReference type="EMBL" id="JH992981">
    <property type="protein sequence ID" value="EKX49586.1"/>
    <property type="molecule type" value="Genomic_DNA"/>
</dbReference>
<dbReference type="eggNOG" id="KOG2670">
    <property type="taxonomic scope" value="Eukaryota"/>
</dbReference>
<dbReference type="GO" id="GO:0000287">
    <property type="term" value="F:magnesium ion binding"/>
    <property type="evidence" value="ECO:0007669"/>
    <property type="project" value="InterPro"/>
</dbReference>
<dbReference type="GO" id="GO:0000015">
    <property type="term" value="C:phosphopyruvate hydratase complex"/>
    <property type="evidence" value="ECO:0007669"/>
    <property type="project" value="InterPro"/>
</dbReference>
<dbReference type="GO" id="GO:0004634">
    <property type="term" value="F:phosphopyruvate hydratase activity"/>
    <property type="evidence" value="ECO:0007669"/>
    <property type="project" value="UniProtKB-EC"/>
</dbReference>
<dbReference type="SMART" id="SM01192">
    <property type="entry name" value="Enolase_C"/>
    <property type="match status" value="1"/>
</dbReference>
<gene>
    <name evidence="9" type="ORF">GUITHDRAFT_104546</name>
</gene>
<dbReference type="GeneID" id="17306242"/>
<dbReference type="STRING" id="905079.L1JLY5"/>
<feature type="domain" description="Enolase C-terminal TIM barrel" evidence="7">
    <location>
        <begin position="94"/>
        <end position="172"/>
    </location>
</feature>
<dbReference type="PaxDb" id="55529-EKX49586"/>
<reference evidence="10" key="3">
    <citation type="submission" date="2016-03" db="UniProtKB">
        <authorList>
            <consortium name="EnsemblProtists"/>
        </authorList>
    </citation>
    <scope>IDENTIFICATION</scope>
</reference>
<evidence type="ECO:0000256" key="1">
    <source>
        <dbReference type="ARBA" id="ARBA00005031"/>
    </source>
</evidence>
<reference evidence="11" key="2">
    <citation type="submission" date="2012-11" db="EMBL/GenBank/DDBJ databases">
        <authorList>
            <person name="Kuo A."/>
            <person name="Curtis B.A."/>
            <person name="Tanifuji G."/>
            <person name="Burki F."/>
            <person name="Gruber A."/>
            <person name="Irimia M."/>
            <person name="Maruyama S."/>
            <person name="Arias M.C."/>
            <person name="Ball S.G."/>
            <person name="Gile G.H."/>
            <person name="Hirakawa Y."/>
            <person name="Hopkins J.F."/>
            <person name="Rensing S.A."/>
            <person name="Schmutz J."/>
            <person name="Symeonidi A."/>
            <person name="Elias M."/>
            <person name="Eveleigh R.J."/>
            <person name="Herman E.K."/>
            <person name="Klute M.J."/>
            <person name="Nakayama T."/>
            <person name="Obornik M."/>
            <person name="Reyes-Prieto A."/>
            <person name="Armbrust E.V."/>
            <person name="Aves S.J."/>
            <person name="Beiko R.G."/>
            <person name="Coutinho P."/>
            <person name="Dacks J.B."/>
            <person name="Durnford D.G."/>
            <person name="Fast N.M."/>
            <person name="Green B.R."/>
            <person name="Grisdale C."/>
            <person name="Hempe F."/>
            <person name="Henrissat B."/>
            <person name="Hoppner M.P."/>
            <person name="Ishida K.-I."/>
            <person name="Kim E."/>
            <person name="Koreny L."/>
            <person name="Kroth P.G."/>
            <person name="Liu Y."/>
            <person name="Malik S.-B."/>
            <person name="Maier U.G."/>
            <person name="McRose D."/>
            <person name="Mock T."/>
            <person name="Neilson J.A."/>
            <person name="Onodera N.T."/>
            <person name="Poole A.M."/>
            <person name="Pritham E.J."/>
            <person name="Richards T.A."/>
            <person name="Rocap G."/>
            <person name="Roy S.W."/>
            <person name="Sarai C."/>
            <person name="Schaack S."/>
            <person name="Shirato S."/>
            <person name="Slamovits C.H."/>
            <person name="Spencer D.F."/>
            <person name="Suzuki S."/>
            <person name="Worden A.Z."/>
            <person name="Zauner S."/>
            <person name="Barry K."/>
            <person name="Bell C."/>
            <person name="Bharti A.K."/>
            <person name="Crow J.A."/>
            <person name="Grimwood J."/>
            <person name="Kramer R."/>
            <person name="Lindquist E."/>
            <person name="Lucas S."/>
            <person name="Salamov A."/>
            <person name="McFadden G.I."/>
            <person name="Lane C.E."/>
            <person name="Keeling P.J."/>
            <person name="Gray M.W."/>
            <person name="Grigoriev I.V."/>
            <person name="Archibald J.M."/>
        </authorList>
    </citation>
    <scope>NUCLEOTIDE SEQUENCE</scope>
    <source>
        <strain evidence="11">CCMP2712</strain>
    </source>
</reference>
<evidence type="ECO:0000256" key="6">
    <source>
        <dbReference type="ARBA" id="ARBA00023239"/>
    </source>
</evidence>
<comment type="pathway">
    <text evidence="1">Carbohydrate degradation; glycolysis; pyruvate from D-glyceraldehyde 3-phosphate: step 4/5.</text>
</comment>
<evidence type="ECO:0000313" key="10">
    <source>
        <dbReference type="EnsemblProtists" id="EKX49586"/>
    </source>
</evidence>
<evidence type="ECO:0000313" key="9">
    <source>
        <dbReference type="EMBL" id="EKX49586.1"/>
    </source>
</evidence>
<dbReference type="InterPro" id="IPR020810">
    <property type="entry name" value="Enolase_C"/>
</dbReference>
<accession>L1JLY5</accession>
<evidence type="ECO:0000256" key="4">
    <source>
        <dbReference type="ARBA" id="ARBA00022842"/>
    </source>
</evidence>
<sequence>MPSTGHKFLSAGGNPTVEVDLQTSLGTFRASVPSGASTGEYEAVELRDQDRNRFGGKGVLKAVKNVNEIIRPAGAAAHQLEYFEYISQLAGTKEMSLPIPWMNVINGGQHAGNRLQMQEFMVAPVGAENFQEAMRMGSEVYHTLRKIIIDKHGPAAASIGDEGGFAPDVEVC</sequence>
<name>L1JLY5_GUITC</name>
<dbReference type="UniPathway" id="UPA00109">
    <property type="reaction ID" value="UER00187"/>
</dbReference>
<dbReference type="HOGENOM" id="CLU_1558181_0_0_1"/>
<dbReference type="GO" id="GO:0006096">
    <property type="term" value="P:glycolytic process"/>
    <property type="evidence" value="ECO:0007669"/>
    <property type="project" value="UniProtKB-UniPathway"/>
</dbReference>
<protein>
    <recommendedName>
        <fullName evidence="3">phosphopyruvate hydratase</fullName>
        <ecNumber evidence="3">4.2.1.11</ecNumber>
    </recommendedName>
</protein>
<dbReference type="InterPro" id="IPR029017">
    <property type="entry name" value="Enolase-like_N"/>
</dbReference>
<dbReference type="Gene3D" id="3.20.20.120">
    <property type="entry name" value="Enolase-like C-terminal domain"/>
    <property type="match status" value="1"/>
</dbReference>
<keyword evidence="4" id="KW-0460">Magnesium</keyword>
<dbReference type="AlphaFoldDB" id="L1JLY5"/>
<dbReference type="InterPro" id="IPR036849">
    <property type="entry name" value="Enolase-like_C_sf"/>
</dbReference>
<keyword evidence="11" id="KW-1185">Reference proteome</keyword>
<evidence type="ECO:0000313" key="11">
    <source>
        <dbReference type="Proteomes" id="UP000011087"/>
    </source>
</evidence>
<dbReference type="EC" id="4.2.1.11" evidence="3"/>
<dbReference type="SMART" id="SM01193">
    <property type="entry name" value="Enolase_N"/>
    <property type="match status" value="1"/>
</dbReference>
<dbReference type="SUPFAM" id="SSF54826">
    <property type="entry name" value="Enolase N-terminal domain-like"/>
    <property type="match status" value="1"/>
</dbReference>
<evidence type="ECO:0000259" key="8">
    <source>
        <dbReference type="SMART" id="SM01193"/>
    </source>
</evidence>
<keyword evidence="6" id="KW-0456">Lyase</keyword>
<dbReference type="Proteomes" id="UP000011087">
    <property type="component" value="Unassembled WGS sequence"/>
</dbReference>
<dbReference type="SUPFAM" id="SSF51604">
    <property type="entry name" value="Enolase C-terminal domain-like"/>
    <property type="match status" value="1"/>
</dbReference>
<evidence type="ECO:0000256" key="2">
    <source>
        <dbReference type="ARBA" id="ARBA00009604"/>
    </source>
</evidence>
<dbReference type="EnsemblProtists" id="EKX49586">
    <property type="protein sequence ID" value="EKX49586"/>
    <property type="gene ID" value="GUITHDRAFT_104546"/>
</dbReference>
<dbReference type="OrthoDB" id="1739814at2759"/>
<dbReference type="InterPro" id="IPR000941">
    <property type="entry name" value="Enolase"/>
</dbReference>
<proteinExistence type="inferred from homology"/>
<comment type="similarity">
    <text evidence="2">Belongs to the enolase family.</text>
</comment>
<dbReference type="Pfam" id="PF00113">
    <property type="entry name" value="Enolase_C"/>
    <property type="match status" value="1"/>
</dbReference>
<dbReference type="PANTHER" id="PTHR11902:SF1">
    <property type="entry name" value="ENOLASE"/>
    <property type="match status" value="1"/>
</dbReference>
<organism evidence="9">
    <name type="scientific">Guillardia theta (strain CCMP2712)</name>
    <name type="common">Cryptophyte</name>
    <dbReference type="NCBI Taxonomy" id="905079"/>
    <lineage>
        <taxon>Eukaryota</taxon>
        <taxon>Cryptophyceae</taxon>
        <taxon>Pyrenomonadales</taxon>
        <taxon>Geminigeraceae</taxon>
        <taxon>Guillardia</taxon>
    </lineage>
</organism>
<evidence type="ECO:0000259" key="7">
    <source>
        <dbReference type="SMART" id="SM01192"/>
    </source>
</evidence>
<evidence type="ECO:0000256" key="3">
    <source>
        <dbReference type="ARBA" id="ARBA00012058"/>
    </source>
</evidence>
<dbReference type="RefSeq" id="XP_005836566.1">
    <property type="nucleotide sequence ID" value="XM_005836509.1"/>
</dbReference>